<organism evidence="2 3">
    <name type="scientific">SAR86 cluster bacterium</name>
    <dbReference type="NCBI Taxonomy" id="2030880"/>
    <lineage>
        <taxon>Bacteria</taxon>
        <taxon>Pseudomonadati</taxon>
        <taxon>Pseudomonadota</taxon>
        <taxon>Gammaproteobacteria</taxon>
        <taxon>SAR86 cluster</taxon>
    </lineage>
</organism>
<name>A0A973A914_9GAMM</name>
<evidence type="ECO:0000256" key="1">
    <source>
        <dbReference type="SAM" id="Phobius"/>
    </source>
</evidence>
<feature type="transmembrane region" description="Helical" evidence="1">
    <location>
        <begin position="5"/>
        <end position="22"/>
    </location>
</feature>
<keyword evidence="1" id="KW-0472">Membrane</keyword>
<evidence type="ECO:0000313" key="2">
    <source>
        <dbReference type="EMBL" id="NQV64321.1"/>
    </source>
</evidence>
<keyword evidence="1" id="KW-0812">Transmembrane</keyword>
<reference evidence="2" key="1">
    <citation type="submission" date="2020-05" db="EMBL/GenBank/DDBJ databases">
        <title>Sulfur intermediates as new biogeochemical hubs in an aquatic model microbial ecosystem.</title>
        <authorList>
            <person name="Vigneron A."/>
        </authorList>
    </citation>
    <scope>NUCLEOTIDE SEQUENCE</scope>
    <source>
        <strain evidence="2">Bin.250</strain>
    </source>
</reference>
<protein>
    <submittedName>
        <fullName evidence="2">Uncharacterized protein</fullName>
    </submittedName>
</protein>
<dbReference type="AlphaFoldDB" id="A0A973A914"/>
<feature type="transmembrane region" description="Helical" evidence="1">
    <location>
        <begin position="28"/>
        <end position="50"/>
    </location>
</feature>
<keyword evidence="1" id="KW-1133">Transmembrane helix</keyword>
<feature type="transmembrane region" description="Helical" evidence="1">
    <location>
        <begin position="86"/>
        <end position="104"/>
    </location>
</feature>
<proteinExistence type="predicted"/>
<feature type="transmembrane region" description="Helical" evidence="1">
    <location>
        <begin position="57"/>
        <end position="74"/>
    </location>
</feature>
<accession>A0A973A914</accession>
<gene>
    <name evidence="2" type="ORF">HQ497_03050</name>
</gene>
<evidence type="ECO:0000313" key="3">
    <source>
        <dbReference type="Proteomes" id="UP000754644"/>
    </source>
</evidence>
<comment type="caution">
    <text evidence="2">The sequence shown here is derived from an EMBL/GenBank/DDBJ whole genome shotgun (WGS) entry which is preliminary data.</text>
</comment>
<sequence length="108" mass="11796">MTALIFARIAILFLLFLVTLGINLEDNLIARLGFSNSLGLILSGAVACTLCVKGRTTIIMAMVIILSLNANMPADFSLNFGYDRDLYGGFMLALVIQPLLIWAFELQP</sequence>
<dbReference type="EMBL" id="JABMOJ010000109">
    <property type="protein sequence ID" value="NQV64321.1"/>
    <property type="molecule type" value="Genomic_DNA"/>
</dbReference>
<dbReference type="Proteomes" id="UP000754644">
    <property type="component" value="Unassembled WGS sequence"/>
</dbReference>